<evidence type="ECO:0000313" key="4">
    <source>
        <dbReference type="Proteomes" id="UP000477782"/>
    </source>
</evidence>
<feature type="domain" description="Alpha/beta hydrolase" evidence="2">
    <location>
        <begin position="26"/>
        <end position="494"/>
    </location>
</feature>
<reference evidence="3 4" key="1">
    <citation type="submission" date="2020-02" db="EMBL/GenBank/DDBJ databases">
        <authorList>
            <person name="Chen W.-M."/>
        </authorList>
    </citation>
    <scope>NUCLEOTIDE SEQUENCE [LARGE SCALE GENOMIC DNA]</scope>
    <source>
        <strain evidence="3 4">KMS-5</strain>
    </source>
</reference>
<dbReference type="Proteomes" id="UP000477782">
    <property type="component" value="Unassembled WGS sequence"/>
</dbReference>
<dbReference type="AlphaFoldDB" id="A0A6M0QWC9"/>
<evidence type="ECO:0000313" key="3">
    <source>
        <dbReference type="EMBL" id="NEY91749.1"/>
    </source>
</evidence>
<feature type="signal peptide" evidence="1">
    <location>
        <begin position="1"/>
        <end position="20"/>
    </location>
</feature>
<feature type="chain" id="PRO_5026946506" description="Alpha/beta hydrolase domain-containing protein" evidence="1">
    <location>
        <begin position="21"/>
        <end position="501"/>
    </location>
</feature>
<gene>
    <name evidence="3" type="ORF">G4Z14_15735</name>
</gene>
<organism evidence="3 4">
    <name type="scientific">Tabrizicola oligotrophica</name>
    <dbReference type="NCBI Taxonomy" id="2710650"/>
    <lineage>
        <taxon>Bacteria</taxon>
        <taxon>Pseudomonadati</taxon>
        <taxon>Pseudomonadota</taxon>
        <taxon>Alphaproteobacteria</taxon>
        <taxon>Rhodobacterales</taxon>
        <taxon>Paracoccaceae</taxon>
        <taxon>Tabrizicola</taxon>
    </lineage>
</organism>
<keyword evidence="1" id="KW-0732">Signal</keyword>
<proteinExistence type="predicted"/>
<comment type="caution">
    <text evidence="3">The sequence shown here is derived from an EMBL/GenBank/DDBJ whole genome shotgun (WGS) entry which is preliminary data.</text>
</comment>
<protein>
    <recommendedName>
        <fullName evidence="2">Alpha/beta hydrolase domain-containing protein</fullName>
    </recommendedName>
</protein>
<dbReference type="Pfam" id="PF20091">
    <property type="entry name" value="Abhydrolase_10"/>
    <property type="match status" value="1"/>
</dbReference>
<evidence type="ECO:0000256" key="1">
    <source>
        <dbReference type="SAM" id="SignalP"/>
    </source>
</evidence>
<keyword evidence="4" id="KW-1185">Reference proteome</keyword>
<name>A0A6M0QWC9_9RHOB</name>
<dbReference type="RefSeq" id="WP_164627465.1">
    <property type="nucleotide sequence ID" value="NZ_JAAIVJ010000013.1"/>
</dbReference>
<dbReference type="EMBL" id="JAAIVJ010000013">
    <property type="protein sequence ID" value="NEY91749.1"/>
    <property type="molecule type" value="Genomic_DNA"/>
</dbReference>
<sequence>MPLRTSLTSLFLLAALPAQAFDLPKVEGPIPVTETSHIFNGAAWQVEPIDLAALGFQEDEYLISGTSQVHNWMPNGNYETTVTGEGAYVTRMTIRRPSDMSKFSGRVVVEIINPSAMYDWTAMWSALWGRVVANGDVYVGITSKPAVFPGLIKFDADRYGRLKFQNPIPVDQQACGQLPGEEGYSPNLSKLEENGLAWDIFTQVGAMLKSDDSPLGVQAKTVYLTGESQSGNYIVTYYKYFQPKARLDRGGKSEPIFDGFLLEAATSPEGSPIQQCATPLAADDPQQVIPGRPEPLMLINSQWDFFPYRQRAPKPDSATATDRSRTWELAGSNHGWLWQYLYGDADHKDLAKGDLLGGSEWTAWRCPPERPEVPLYMAEKAMYQHLIAWTEQGIAPPQAEPIALKPGSFDIDYDANGTAKGGLRLPMVAVPINAYGEGRATLSDGCPELVPFDAATLGKLYGSPDGYVKAFTAATDDLVQKGFLLEEDKAKLIAGAQAVKF</sequence>
<accession>A0A6M0QWC9</accession>
<evidence type="ECO:0000259" key="2">
    <source>
        <dbReference type="Pfam" id="PF20091"/>
    </source>
</evidence>
<dbReference type="InterPro" id="IPR045394">
    <property type="entry name" value="Abhydrolase_dom"/>
</dbReference>